<accession>A0A1R3GKG5</accession>
<evidence type="ECO:0000256" key="2">
    <source>
        <dbReference type="SAM" id="SignalP"/>
    </source>
</evidence>
<feature type="region of interest" description="Disordered" evidence="1">
    <location>
        <begin position="36"/>
        <end position="86"/>
    </location>
</feature>
<sequence length="86" mass="9421">MAFSGLVAFFLIRVFKLPSDSIPDRITKDWKFEKKSSDIFNPNSSSDTNGGSGGNFDASELNDEESPLLSSRLSHIGRSQLSNHTA</sequence>
<feature type="chain" id="PRO_5012909961" evidence="2">
    <location>
        <begin position="22"/>
        <end position="86"/>
    </location>
</feature>
<dbReference type="Proteomes" id="UP000187203">
    <property type="component" value="Unassembled WGS sequence"/>
</dbReference>
<feature type="compositionally biased region" description="Polar residues" evidence="1">
    <location>
        <begin position="68"/>
        <end position="86"/>
    </location>
</feature>
<dbReference type="EMBL" id="AWUE01022405">
    <property type="protein sequence ID" value="OMO58566.1"/>
    <property type="molecule type" value="Genomic_DNA"/>
</dbReference>
<dbReference type="STRING" id="93759.A0A1R3GKG5"/>
<name>A0A1R3GKG5_9ROSI</name>
<protein>
    <submittedName>
        <fullName evidence="3">Organic anion transporter</fullName>
    </submittedName>
</protein>
<keyword evidence="4" id="KW-1185">Reference proteome</keyword>
<dbReference type="AlphaFoldDB" id="A0A1R3GKG5"/>
<keyword evidence="2" id="KW-0732">Signal</keyword>
<organism evidence="3 4">
    <name type="scientific">Corchorus olitorius</name>
    <dbReference type="NCBI Taxonomy" id="93759"/>
    <lineage>
        <taxon>Eukaryota</taxon>
        <taxon>Viridiplantae</taxon>
        <taxon>Streptophyta</taxon>
        <taxon>Embryophyta</taxon>
        <taxon>Tracheophyta</taxon>
        <taxon>Spermatophyta</taxon>
        <taxon>Magnoliopsida</taxon>
        <taxon>eudicotyledons</taxon>
        <taxon>Gunneridae</taxon>
        <taxon>Pentapetalae</taxon>
        <taxon>rosids</taxon>
        <taxon>malvids</taxon>
        <taxon>Malvales</taxon>
        <taxon>Malvaceae</taxon>
        <taxon>Grewioideae</taxon>
        <taxon>Apeibeae</taxon>
        <taxon>Corchorus</taxon>
    </lineage>
</organism>
<dbReference type="OrthoDB" id="6418713at2759"/>
<reference evidence="4" key="1">
    <citation type="submission" date="2013-09" db="EMBL/GenBank/DDBJ databases">
        <title>Corchorus olitorius genome sequencing.</title>
        <authorList>
            <person name="Alam M."/>
            <person name="Haque M.S."/>
            <person name="Islam M.S."/>
            <person name="Emdad E.M."/>
            <person name="Islam M.M."/>
            <person name="Ahmed B."/>
            <person name="Halim A."/>
            <person name="Hossen Q.M.M."/>
            <person name="Hossain M.Z."/>
            <person name="Ahmed R."/>
            <person name="Khan M.M."/>
            <person name="Islam R."/>
            <person name="Rashid M.M."/>
            <person name="Khan S.A."/>
            <person name="Rahman M.S."/>
            <person name="Alam M."/>
            <person name="Yahiya A.S."/>
            <person name="Khan M.S."/>
            <person name="Azam M.S."/>
            <person name="Haque T."/>
            <person name="Lashkar M.Z.H."/>
            <person name="Akhand A.I."/>
            <person name="Morshed G."/>
            <person name="Roy S."/>
            <person name="Uddin K.S."/>
            <person name="Rabeya T."/>
            <person name="Hossain A.S."/>
            <person name="Chowdhury A."/>
            <person name="Snigdha A.R."/>
            <person name="Mortoza M.S."/>
            <person name="Matin S.A."/>
            <person name="Hoque S.M.E."/>
            <person name="Islam M.K."/>
            <person name="Roy D.K."/>
            <person name="Haider R."/>
            <person name="Moosa M.M."/>
            <person name="Elias S.M."/>
            <person name="Hasan A.M."/>
            <person name="Jahan S."/>
            <person name="Shafiuddin M."/>
            <person name="Mahmood N."/>
            <person name="Shommy N.S."/>
        </authorList>
    </citation>
    <scope>NUCLEOTIDE SEQUENCE [LARGE SCALE GENOMIC DNA]</scope>
    <source>
        <strain evidence="4">cv. O-4</strain>
    </source>
</reference>
<gene>
    <name evidence="3" type="ORF">COLO4_34522</name>
</gene>
<comment type="caution">
    <text evidence="3">The sequence shown here is derived from an EMBL/GenBank/DDBJ whole genome shotgun (WGS) entry which is preliminary data.</text>
</comment>
<proteinExistence type="predicted"/>
<evidence type="ECO:0000256" key="1">
    <source>
        <dbReference type="SAM" id="MobiDB-lite"/>
    </source>
</evidence>
<feature type="signal peptide" evidence="2">
    <location>
        <begin position="1"/>
        <end position="21"/>
    </location>
</feature>
<evidence type="ECO:0000313" key="3">
    <source>
        <dbReference type="EMBL" id="OMO58566.1"/>
    </source>
</evidence>
<evidence type="ECO:0000313" key="4">
    <source>
        <dbReference type="Proteomes" id="UP000187203"/>
    </source>
</evidence>